<reference evidence="2 3" key="1">
    <citation type="submission" date="2019-07" db="EMBL/GenBank/DDBJ databases">
        <title>Quadrisphaera sp. strain DD2A genome sequencing and assembly.</title>
        <authorList>
            <person name="Kim I."/>
        </authorList>
    </citation>
    <scope>NUCLEOTIDE SEQUENCE [LARGE SCALE GENOMIC DNA]</scope>
    <source>
        <strain evidence="2 3">DD2A</strain>
    </source>
</reference>
<protein>
    <submittedName>
        <fullName evidence="2">Uncharacterized protein</fullName>
    </submittedName>
</protein>
<gene>
    <name evidence="2" type="ORF">FMM08_07640</name>
</gene>
<dbReference type="EMBL" id="VKAC01000004">
    <property type="protein sequence ID" value="TXR56639.1"/>
    <property type="molecule type" value="Genomic_DNA"/>
</dbReference>
<dbReference type="PROSITE" id="PS51257">
    <property type="entry name" value="PROKAR_LIPOPROTEIN"/>
    <property type="match status" value="1"/>
</dbReference>
<dbReference type="Proteomes" id="UP000321234">
    <property type="component" value="Unassembled WGS sequence"/>
</dbReference>
<sequence length="195" mass="19885">MTRQRTFALVAAGLLGTAALTACGSQDARTVGSVAVDDVAPASSSSQVASAATGAGSASATLPAEPVSALQTVQGVLERDADDDDDDAQDPADRYDDFTVNGIEVDFGPSEWIIAAPALQDYDGDGTAEPFAAELDGLVGQQVTLQVRDDDADDDSADDRMDDADVYEVQGLALRDLTGPAPWRGGPAPTGALVG</sequence>
<name>A0A5C8ZHL2_9ACTN</name>
<accession>A0A5C8ZHL2</accession>
<feature type="signal peptide" evidence="1">
    <location>
        <begin position="1"/>
        <end position="22"/>
    </location>
</feature>
<dbReference type="RefSeq" id="WP_147925768.1">
    <property type="nucleotide sequence ID" value="NZ_VKAC01000004.1"/>
</dbReference>
<comment type="caution">
    <text evidence="2">The sequence shown here is derived from an EMBL/GenBank/DDBJ whole genome shotgun (WGS) entry which is preliminary data.</text>
</comment>
<dbReference type="AlphaFoldDB" id="A0A5C8ZHL2"/>
<feature type="chain" id="PRO_5038664969" evidence="1">
    <location>
        <begin position="23"/>
        <end position="195"/>
    </location>
</feature>
<evidence type="ECO:0000313" key="2">
    <source>
        <dbReference type="EMBL" id="TXR56639.1"/>
    </source>
</evidence>
<evidence type="ECO:0000256" key="1">
    <source>
        <dbReference type="SAM" id="SignalP"/>
    </source>
</evidence>
<evidence type="ECO:0000313" key="3">
    <source>
        <dbReference type="Proteomes" id="UP000321234"/>
    </source>
</evidence>
<organism evidence="2 3">
    <name type="scientific">Quadrisphaera setariae</name>
    <dbReference type="NCBI Taxonomy" id="2593304"/>
    <lineage>
        <taxon>Bacteria</taxon>
        <taxon>Bacillati</taxon>
        <taxon>Actinomycetota</taxon>
        <taxon>Actinomycetes</taxon>
        <taxon>Kineosporiales</taxon>
        <taxon>Kineosporiaceae</taxon>
        <taxon>Quadrisphaera</taxon>
    </lineage>
</organism>
<keyword evidence="1" id="KW-0732">Signal</keyword>
<dbReference type="OrthoDB" id="3424859at2"/>
<keyword evidence="3" id="KW-1185">Reference proteome</keyword>
<proteinExistence type="predicted"/>